<evidence type="ECO:0000259" key="6">
    <source>
        <dbReference type="Pfam" id="PF11698"/>
    </source>
</evidence>
<dbReference type="InterPro" id="IPR038497">
    <property type="entry name" value="ATPase_V1-cplx_hsu_C_sf"/>
</dbReference>
<dbReference type="GO" id="GO:0046961">
    <property type="term" value="F:proton-transporting ATPase activity, rotational mechanism"/>
    <property type="evidence" value="ECO:0007669"/>
    <property type="project" value="UniProtKB-UniRule"/>
</dbReference>
<dbReference type="PANTHER" id="PTHR10698:SF0">
    <property type="entry name" value="V-TYPE PROTON ATPASE SUBUNIT H"/>
    <property type="match status" value="1"/>
</dbReference>
<keyword evidence="2 5" id="KW-0813">Transport</keyword>
<gene>
    <name evidence="7" type="primary">VMA13</name>
    <name evidence="7" type="ORF">C6P40_004661</name>
</gene>
<reference evidence="7" key="1">
    <citation type="submission" date="2020-11" db="EMBL/GenBank/DDBJ databases">
        <title>Kefir isolates.</title>
        <authorList>
            <person name="Marcisauskas S."/>
            <person name="Kim Y."/>
            <person name="Blasche S."/>
        </authorList>
    </citation>
    <scope>NUCLEOTIDE SEQUENCE</scope>
    <source>
        <strain evidence="7">Olga-1</strain>
    </source>
</reference>
<dbReference type="PANTHER" id="PTHR10698">
    <property type="entry name" value="V-TYPE PROTON ATPASE SUBUNIT H"/>
    <property type="match status" value="1"/>
</dbReference>
<evidence type="ECO:0000256" key="3">
    <source>
        <dbReference type="ARBA" id="ARBA00022781"/>
    </source>
</evidence>
<comment type="subunit">
    <text evidence="5">V-ATPase is a heteromultimeric enzyme made up of two complexes: the ATP-hydrolytic V1 complex and the proton translocation V0 complex.</text>
</comment>
<dbReference type="InterPro" id="IPR011989">
    <property type="entry name" value="ARM-like"/>
</dbReference>
<dbReference type="PIRSF" id="PIRSF032184">
    <property type="entry name" value="ATPase_V1_H"/>
    <property type="match status" value="1"/>
</dbReference>
<sequence length="488" mass="55924">MSSTQVLNHSPFRLEGDFISQLLTNIRTRSISWTSFVKAGCLSNENMSVLKSITSVNDQEDPLSRVDVLIKDIPTYSKVLFDSILELSNNNTKNLDLTKILLVILYDGLTYINSELFESTITDEFFKISKGNPYPPFIEILNSTTSNSNNDDENNQDNFIISILTAHILTSLLTTVPAQQPASSLDLVSLLFKYIQINLITSNKLQYRFLGIQLLKELLSIKSFRNIYISHTEYLDSLINIMLDKNIELQMRYLSIYCLWTLTFDSKTSQLLTTNAKYSEIIPSMFKFANDAVKEKVVRLSISILINFLNTSINSTNKNEIIKKFLLTNGLTIIKNLIERKWSDDELKEDLNSLYELLNDSIKSLTNFDEYENEIKTKHLLWSPCHKNTEFWYDNIDKFKENNWKLLKSLVSLLSDSSIGDSNLTQLYINQSIICYDLSMIIKVAPEVIKIINTMGTKTQIMTLMNSPNSNVKYEALRTTQLLVANSL</sequence>
<evidence type="ECO:0000313" key="8">
    <source>
        <dbReference type="Proteomes" id="UP000697127"/>
    </source>
</evidence>
<dbReference type="EMBL" id="PUHW01000067">
    <property type="protein sequence ID" value="KAG0689670.1"/>
    <property type="molecule type" value="Genomic_DNA"/>
</dbReference>
<dbReference type="InterPro" id="IPR016024">
    <property type="entry name" value="ARM-type_fold"/>
</dbReference>
<keyword evidence="4 5" id="KW-0406">Ion transport</keyword>
<evidence type="ECO:0000313" key="7">
    <source>
        <dbReference type="EMBL" id="KAG0689670.1"/>
    </source>
</evidence>
<comment type="similarity">
    <text evidence="1 5">Belongs to the V-ATPase H subunit family.</text>
</comment>
<dbReference type="InterPro" id="IPR004908">
    <property type="entry name" value="ATPase_V1-cplx_hsu"/>
</dbReference>
<organism evidence="7 8">
    <name type="scientific">Pichia californica</name>
    <dbReference type="NCBI Taxonomy" id="460514"/>
    <lineage>
        <taxon>Eukaryota</taxon>
        <taxon>Fungi</taxon>
        <taxon>Dikarya</taxon>
        <taxon>Ascomycota</taxon>
        <taxon>Saccharomycotina</taxon>
        <taxon>Pichiomycetes</taxon>
        <taxon>Pichiales</taxon>
        <taxon>Pichiaceae</taxon>
        <taxon>Pichia</taxon>
    </lineage>
</organism>
<dbReference type="Gene3D" id="1.25.10.10">
    <property type="entry name" value="Leucine-rich Repeat Variant"/>
    <property type="match status" value="1"/>
</dbReference>
<keyword evidence="8" id="KW-1185">Reference proteome</keyword>
<evidence type="ECO:0000256" key="1">
    <source>
        <dbReference type="ARBA" id="ARBA00008613"/>
    </source>
</evidence>
<dbReference type="Gene3D" id="1.25.40.150">
    <property type="entry name" value="V-type ATPase, subunit H, C-terminal domain"/>
    <property type="match status" value="1"/>
</dbReference>
<dbReference type="Pfam" id="PF11698">
    <property type="entry name" value="V-ATPase_H_C"/>
    <property type="match status" value="1"/>
</dbReference>
<name>A0A9P6WM48_9ASCO</name>
<dbReference type="Pfam" id="PF03224">
    <property type="entry name" value="V-ATPase_H_N"/>
    <property type="match status" value="1"/>
</dbReference>
<proteinExistence type="inferred from homology"/>
<dbReference type="GO" id="GO:0000329">
    <property type="term" value="C:fungal-type vacuole membrane"/>
    <property type="evidence" value="ECO:0007669"/>
    <property type="project" value="TreeGrafter"/>
</dbReference>
<dbReference type="AlphaFoldDB" id="A0A9P6WM48"/>
<keyword evidence="3 5" id="KW-0375">Hydrogen ion transport</keyword>
<dbReference type="GO" id="GO:0000221">
    <property type="term" value="C:vacuolar proton-transporting V-type ATPase, V1 domain"/>
    <property type="evidence" value="ECO:0007669"/>
    <property type="project" value="UniProtKB-UniRule"/>
</dbReference>
<evidence type="ECO:0000256" key="2">
    <source>
        <dbReference type="ARBA" id="ARBA00022448"/>
    </source>
</evidence>
<dbReference type="Proteomes" id="UP000697127">
    <property type="component" value="Unassembled WGS sequence"/>
</dbReference>
<evidence type="ECO:0000256" key="5">
    <source>
        <dbReference type="PIRNR" id="PIRNR032184"/>
    </source>
</evidence>
<dbReference type="OrthoDB" id="10263554at2759"/>
<accession>A0A9P6WM48</accession>
<dbReference type="InterPro" id="IPR011987">
    <property type="entry name" value="ATPase_V1-cplx_hsu_C"/>
</dbReference>
<evidence type="ECO:0000256" key="4">
    <source>
        <dbReference type="ARBA" id="ARBA00023065"/>
    </source>
</evidence>
<comment type="caution">
    <text evidence="7">The sequence shown here is derived from an EMBL/GenBank/DDBJ whole genome shotgun (WGS) entry which is preliminary data.</text>
</comment>
<protein>
    <recommendedName>
        <fullName evidence="5">V-type proton ATPase subunit H</fullName>
    </recommendedName>
</protein>
<dbReference type="SUPFAM" id="SSF48371">
    <property type="entry name" value="ARM repeat"/>
    <property type="match status" value="1"/>
</dbReference>
<comment type="function">
    <text evidence="5">Subunit of the V1 complex of vacuolar(H+)-ATPase (V-ATPase), a multisubunit enzyme composed of a peripheral complex (V1) that hydrolyzes ATP and a membrane integral complex (V0) that translocates protons. V-ATPase is responsible for acidifying and maintaining the pH of intracellular compartments.</text>
</comment>
<feature type="domain" description="ATPase V1 complex subunit H C-terminal" evidence="6">
    <location>
        <begin position="365"/>
        <end position="486"/>
    </location>
</feature>